<keyword evidence="5 10" id="KW-0479">Metal-binding</keyword>
<dbReference type="InterPro" id="IPR032678">
    <property type="entry name" value="tRNA-synt_1_cat_dom"/>
</dbReference>
<proteinExistence type="inferred from homology"/>
<evidence type="ECO:0000259" key="11">
    <source>
        <dbReference type="Pfam" id="PF01406"/>
    </source>
</evidence>
<feature type="binding site" evidence="10">
    <location>
        <begin position="45"/>
        <end position="48"/>
    </location>
    <ligand>
        <name>L-cysteinyl-5'-AMP</name>
        <dbReference type="ChEBI" id="CHEBI:144924"/>
    </ligand>
</feature>
<gene>
    <name evidence="10" type="primary">mshC</name>
    <name evidence="12" type="ORF">CLV34_3005</name>
</gene>
<feature type="domain" description="tRNA synthetases class I catalytic" evidence="11">
    <location>
        <begin position="37"/>
        <end position="363"/>
    </location>
</feature>
<dbReference type="PANTHER" id="PTHR10890:SF3">
    <property type="entry name" value="CYSTEINE--TRNA LIGASE, CYTOPLASMIC"/>
    <property type="match status" value="1"/>
</dbReference>
<evidence type="ECO:0000256" key="7">
    <source>
        <dbReference type="ARBA" id="ARBA00022833"/>
    </source>
</evidence>
<keyword evidence="4 10" id="KW-0436">Ligase</keyword>
<comment type="similarity">
    <text evidence="2 10">Belongs to the class-I aminoacyl-tRNA synthetase family. MshC subfamily.</text>
</comment>
<dbReference type="InterPro" id="IPR014729">
    <property type="entry name" value="Rossmann-like_a/b/a_fold"/>
</dbReference>
<evidence type="ECO:0000256" key="3">
    <source>
        <dbReference type="ARBA" id="ARBA00011245"/>
    </source>
</evidence>
<dbReference type="PRINTS" id="PR00983">
    <property type="entry name" value="TRNASYNTHCYS"/>
</dbReference>
<dbReference type="GO" id="GO:0004817">
    <property type="term" value="F:cysteine-tRNA ligase activity"/>
    <property type="evidence" value="ECO:0007669"/>
    <property type="project" value="TreeGrafter"/>
</dbReference>
<comment type="catalytic activity">
    <reaction evidence="9 10">
        <text>1D-myo-inositol 2-amino-2-deoxy-alpha-D-glucopyranoside + L-cysteine + ATP = 1D-myo-inositol 2-(L-cysteinylamino)-2-deoxy-alpha-D-glucopyranoside + AMP + diphosphate + H(+)</text>
        <dbReference type="Rhea" id="RHEA:26176"/>
        <dbReference type="ChEBI" id="CHEBI:15378"/>
        <dbReference type="ChEBI" id="CHEBI:30616"/>
        <dbReference type="ChEBI" id="CHEBI:33019"/>
        <dbReference type="ChEBI" id="CHEBI:35235"/>
        <dbReference type="ChEBI" id="CHEBI:58886"/>
        <dbReference type="ChEBI" id="CHEBI:58887"/>
        <dbReference type="ChEBI" id="CHEBI:456215"/>
        <dbReference type="EC" id="6.3.1.13"/>
    </reaction>
</comment>
<dbReference type="NCBIfam" id="TIGR03447">
    <property type="entry name" value="mycothiol_MshC"/>
    <property type="match status" value="1"/>
</dbReference>
<evidence type="ECO:0000256" key="4">
    <source>
        <dbReference type="ARBA" id="ARBA00022598"/>
    </source>
</evidence>
<reference evidence="12 13" key="1">
    <citation type="submission" date="2017-11" db="EMBL/GenBank/DDBJ databases">
        <title>Genomic Encyclopedia of Archaeal and Bacterial Type Strains, Phase II (KMG-II): From Individual Species to Whole Genera.</title>
        <authorList>
            <person name="Goeker M."/>
        </authorList>
    </citation>
    <scope>NUCLEOTIDE SEQUENCE [LARGE SCALE GENOMIC DNA]</scope>
    <source>
        <strain evidence="12 13">DSM 22413</strain>
    </source>
</reference>
<evidence type="ECO:0000256" key="8">
    <source>
        <dbReference type="ARBA" id="ARBA00022840"/>
    </source>
</evidence>
<dbReference type="Pfam" id="PF01406">
    <property type="entry name" value="tRNA-synt_1e"/>
    <property type="match status" value="1"/>
</dbReference>
<dbReference type="AlphaFoldDB" id="A0A2M8W3H9"/>
<dbReference type="Gene3D" id="3.40.50.620">
    <property type="entry name" value="HUPs"/>
    <property type="match status" value="1"/>
</dbReference>
<protein>
    <recommendedName>
        <fullName evidence="10">L-cysteine:1D-myo-inositol 2-amino-2-deoxy-alpha-D-glucopyranoside ligase</fullName>
        <shortName evidence="10">L-Cys:GlcN-Ins ligase</shortName>
        <ecNumber evidence="10">6.3.1.13</ecNumber>
    </recommendedName>
    <alternativeName>
        <fullName evidence="10">Mycothiol ligase</fullName>
        <shortName evidence="10">MSH ligase</shortName>
    </alternativeName>
</protein>
<dbReference type="GO" id="GO:0006423">
    <property type="term" value="P:cysteinyl-tRNA aminoacylation"/>
    <property type="evidence" value="ECO:0007669"/>
    <property type="project" value="TreeGrafter"/>
</dbReference>
<evidence type="ECO:0000256" key="5">
    <source>
        <dbReference type="ARBA" id="ARBA00022723"/>
    </source>
</evidence>
<dbReference type="GO" id="GO:0008270">
    <property type="term" value="F:zinc ion binding"/>
    <property type="evidence" value="ECO:0007669"/>
    <property type="project" value="UniProtKB-UniRule"/>
</dbReference>
<feature type="binding site" evidence="10">
    <location>
        <begin position="260"/>
        <end position="262"/>
    </location>
    <ligand>
        <name>L-cysteinyl-5'-AMP</name>
        <dbReference type="ChEBI" id="CHEBI:144924"/>
    </ligand>
</feature>
<dbReference type="SUPFAM" id="SSF52374">
    <property type="entry name" value="Nucleotidylyl transferase"/>
    <property type="match status" value="1"/>
</dbReference>
<dbReference type="GO" id="GO:0035446">
    <property type="term" value="F:cysteine-glucosaminylinositol ligase activity"/>
    <property type="evidence" value="ECO:0007669"/>
    <property type="project" value="UniProtKB-UniRule"/>
</dbReference>
<dbReference type="OrthoDB" id="9815130at2"/>
<accession>A0A2M8W3H9</accession>
<comment type="subunit">
    <text evidence="3 10">Monomer.</text>
</comment>
<dbReference type="InterPro" id="IPR024909">
    <property type="entry name" value="Cys-tRNA/MSH_ligase"/>
</dbReference>
<evidence type="ECO:0000313" key="12">
    <source>
        <dbReference type="EMBL" id="PJI85492.1"/>
    </source>
</evidence>
<keyword evidence="6 10" id="KW-0547">Nucleotide-binding</keyword>
<keyword evidence="8 10" id="KW-0067">ATP-binding</keyword>
<dbReference type="PANTHER" id="PTHR10890">
    <property type="entry name" value="CYSTEINYL-TRNA SYNTHETASE"/>
    <property type="match status" value="1"/>
</dbReference>
<evidence type="ECO:0000313" key="13">
    <source>
        <dbReference type="Proteomes" id="UP000231586"/>
    </source>
</evidence>
<dbReference type="EMBL" id="PGTZ01000012">
    <property type="protein sequence ID" value="PJI85492.1"/>
    <property type="molecule type" value="Genomic_DNA"/>
</dbReference>
<comment type="function">
    <text evidence="1 10">Catalyzes the ATP-dependent condensation of GlcN-Ins and L-cysteine to form L-Cys-GlcN-Ins.</text>
</comment>
<dbReference type="RefSeq" id="WP_100351110.1">
    <property type="nucleotide sequence ID" value="NZ_PGTZ01000012.1"/>
</dbReference>
<dbReference type="GO" id="GO:0005829">
    <property type="term" value="C:cytosol"/>
    <property type="evidence" value="ECO:0007669"/>
    <property type="project" value="TreeGrafter"/>
</dbReference>
<name>A0A2M8W3H9_9MICO</name>
<feature type="binding site" evidence="10">
    <location>
        <position position="45"/>
    </location>
    <ligand>
        <name>Zn(2+)</name>
        <dbReference type="ChEBI" id="CHEBI:29105"/>
    </ligand>
</feature>
<comment type="caution">
    <text evidence="12">The sequence shown here is derived from an EMBL/GenBank/DDBJ whole genome shotgun (WGS) entry which is preliminary data.</text>
</comment>
<feature type="short sequence motif" description="'ERGGDP' region" evidence="10">
    <location>
        <begin position="197"/>
        <end position="202"/>
    </location>
</feature>
<feature type="binding site" evidence="10">
    <location>
        <position position="60"/>
    </location>
    <ligand>
        <name>L-cysteinyl-5'-AMP</name>
        <dbReference type="ChEBI" id="CHEBI:144924"/>
    </ligand>
</feature>
<dbReference type="InterPro" id="IPR017812">
    <property type="entry name" value="Mycothiol_ligase_MshC"/>
</dbReference>
<feature type="short sequence motif" description="'KMSKS' region" evidence="10">
    <location>
        <begin position="315"/>
        <end position="319"/>
    </location>
</feature>
<feature type="binding site" evidence="10">
    <location>
        <position position="267"/>
    </location>
    <ligand>
        <name>Zn(2+)</name>
        <dbReference type="ChEBI" id="CHEBI:29105"/>
    </ligand>
</feature>
<feature type="binding site" evidence="10">
    <location>
        <position position="242"/>
    </location>
    <ligand>
        <name>Zn(2+)</name>
        <dbReference type="ChEBI" id="CHEBI:29105"/>
    </ligand>
</feature>
<feature type="binding site" evidence="10">
    <location>
        <position position="309"/>
    </location>
    <ligand>
        <name>L-cysteinyl-5'-AMP</name>
        <dbReference type="ChEBI" id="CHEBI:144924"/>
    </ligand>
</feature>
<keyword evidence="7 10" id="KW-0862">Zinc</keyword>
<dbReference type="GO" id="GO:0010125">
    <property type="term" value="P:mycothiol biosynthetic process"/>
    <property type="evidence" value="ECO:0007669"/>
    <property type="project" value="UniProtKB-UniRule"/>
</dbReference>
<evidence type="ECO:0000256" key="10">
    <source>
        <dbReference type="HAMAP-Rule" id="MF_01697"/>
    </source>
</evidence>
<feature type="binding site" evidence="10">
    <location>
        <begin position="83"/>
        <end position="85"/>
    </location>
    <ligand>
        <name>L-cysteinyl-5'-AMP</name>
        <dbReference type="ChEBI" id="CHEBI:144924"/>
    </ligand>
</feature>
<feature type="short sequence motif" description="'HIGH' region" evidence="10">
    <location>
        <begin position="47"/>
        <end position="57"/>
    </location>
</feature>
<keyword evidence="13" id="KW-1185">Reference proteome</keyword>
<evidence type="ECO:0000256" key="6">
    <source>
        <dbReference type="ARBA" id="ARBA00022741"/>
    </source>
</evidence>
<dbReference type="Gene3D" id="1.20.120.640">
    <property type="entry name" value="Anticodon-binding domain of a subclass of class I aminoacyl-tRNA synthetases"/>
    <property type="match status" value="1"/>
</dbReference>
<dbReference type="GO" id="GO:0005524">
    <property type="term" value="F:ATP binding"/>
    <property type="evidence" value="ECO:0007669"/>
    <property type="project" value="UniProtKB-KW"/>
</dbReference>
<dbReference type="HAMAP" id="MF_01697">
    <property type="entry name" value="MshC"/>
    <property type="match status" value="1"/>
</dbReference>
<evidence type="ECO:0000256" key="2">
    <source>
        <dbReference type="ARBA" id="ARBA00007723"/>
    </source>
</evidence>
<organism evidence="12 13">
    <name type="scientific">Luteimicrobium subarcticum</name>
    <dbReference type="NCBI Taxonomy" id="620910"/>
    <lineage>
        <taxon>Bacteria</taxon>
        <taxon>Bacillati</taxon>
        <taxon>Actinomycetota</taxon>
        <taxon>Actinomycetes</taxon>
        <taxon>Micrococcales</taxon>
        <taxon>Luteimicrobium</taxon>
    </lineage>
</organism>
<dbReference type="Proteomes" id="UP000231586">
    <property type="component" value="Unassembled WGS sequence"/>
</dbReference>
<sequence>MHAWPAPQIPDLPPADEPHVVRVHDSSSRALVEAAPGQHATLYVCGITPYDATHLGHAATYVAFDLLGRAWRDAGKTVTYAQNVTDVDDPLLERATATGVDWRRLAVEQTALFAEDMAALGVVPPDVYRGVVETIDEVASAVLALLASGAAYRVPLEDGAGGDRPDLGDVYADLSADPRFGDVAHLDDDTMRALFAERGGDPDRPGKRHVLDPLLWRRERPGDPAWEAGDLGTGRPGWHVECAVIGLDGLGAGFDVQGGGADLLFPHHEMSSSHVRSLVAASRDGGDGAGTTRDPAHAAARVNLHAGLIAYQGEKMSKSLGNLVLVSRLRAEGHDPAAIRLGILAHHYRTPWEWTDAVLERAEARLDRWRAALAGNGGPDASATLAAVRAALADDLDAPTALAAVDAWADRALAPRADGADGDGGADGAEAAAGWDEGAPGVVARTVDALLGVRL</sequence>
<feature type="binding site" evidence="10">
    <location>
        <position position="238"/>
    </location>
    <ligand>
        <name>L-cysteinyl-5'-AMP</name>
        <dbReference type="ChEBI" id="CHEBI:144924"/>
    </ligand>
</feature>
<comment type="cofactor">
    <cofactor evidence="10">
        <name>Zn(2+)</name>
        <dbReference type="ChEBI" id="CHEBI:29105"/>
    </cofactor>
    <text evidence="10">Binds 1 zinc ion per subunit.</text>
</comment>
<evidence type="ECO:0000256" key="1">
    <source>
        <dbReference type="ARBA" id="ARBA00003679"/>
    </source>
</evidence>
<evidence type="ECO:0000256" key="9">
    <source>
        <dbReference type="ARBA" id="ARBA00048350"/>
    </source>
</evidence>
<dbReference type="EC" id="6.3.1.13" evidence="10"/>